<dbReference type="RefSeq" id="WP_310097700.1">
    <property type="nucleotide sequence ID" value="NZ_JAVDUU010000003.1"/>
</dbReference>
<gene>
    <name evidence="1" type="ORF">J2W55_003304</name>
</gene>
<dbReference type="Proteomes" id="UP001247620">
    <property type="component" value="Unassembled WGS sequence"/>
</dbReference>
<name>A0ABU1TDY5_9SPHI</name>
<proteinExistence type="predicted"/>
<keyword evidence="2" id="KW-1185">Reference proteome</keyword>
<dbReference type="EMBL" id="JAVDUU010000003">
    <property type="protein sequence ID" value="MDR6943451.1"/>
    <property type="molecule type" value="Genomic_DNA"/>
</dbReference>
<evidence type="ECO:0000313" key="1">
    <source>
        <dbReference type="EMBL" id="MDR6943451.1"/>
    </source>
</evidence>
<comment type="caution">
    <text evidence="1">The sequence shown here is derived from an EMBL/GenBank/DDBJ whole genome shotgun (WGS) entry which is preliminary data.</text>
</comment>
<organism evidence="1 2">
    <name type="scientific">Mucilaginibacter pocheonensis</name>
    <dbReference type="NCBI Taxonomy" id="398050"/>
    <lineage>
        <taxon>Bacteria</taxon>
        <taxon>Pseudomonadati</taxon>
        <taxon>Bacteroidota</taxon>
        <taxon>Sphingobacteriia</taxon>
        <taxon>Sphingobacteriales</taxon>
        <taxon>Sphingobacteriaceae</taxon>
        <taxon>Mucilaginibacter</taxon>
    </lineage>
</organism>
<sequence>MKDKIDKDRLSDKIYYLNQEILAQIACDFDLIDQRQWYELYQYKIDKTYWRLDKPDKYQVQFFVKLDSLNDWFKYDSTELQIDLLLKTRGNSSRKCLWTNCDKPGLQGLAYCQVHAYKEMGIKK</sequence>
<accession>A0ABU1TDY5</accession>
<evidence type="ECO:0000313" key="2">
    <source>
        <dbReference type="Proteomes" id="UP001247620"/>
    </source>
</evidence>
<reference evidence="1 2" key="1">
    <citation type="submission" date="2023-07" db="EMBL/GenBank/DDBJ databases">
        <title>Sorghum-associated microbial communities from plants grown in Nebraska, USA.</title>
        <authorList>
            <person name="Schachtman D."/>
        </authorList>
    </citation>
    <scope>NUCLEOTIDE SEQUENCE [LARGE SCALE GENOMIC DNA]</scope>
    <source>
        <strain evidence="1 2">3262</strain>
    </source>
</reference>
<protein>
    <submittedName>
        <fullName evidence="1">Uncharacterized protein</fullName>
    </submittedName>
</protein>